<protein>
    <recommendedName>
        <fullName evidence="4">Transmembrane protein</fullName>
    </recommendedName>
</protein>
<proteinExistence type="predicted"/>
<evidence type="ECO:0000256" key="1">
    <source>
        <dbReference type="SAM" id="Phobius"/>
    </source>
</evidence>
<dbReference type="RefSeq" id="WP_221306194.1">
    <property type="nucleotide sequence ID" value="NZ_JACHIG010000007.1"/>
</dbReference>
<keyword evidence="1" id="KW-1133">Transmembrane helix</keyword>
<dbReference type="Proteomes" id="UP000590740">
    <property type="component" value="Unassembled WGS sequence"/>
</dbReference>
<name>A0A7W7YCR0_9BACT</name>
<evidence type="ECO:0008006" key="4">
    <source>
        <dbReference type="Google" id="ProtNLM"/>
    </source>
</evidence>
<keyword evidence="1" id="KW-0812">Transmembrane</keyword>
<dbReference type="EMBL" id="JACHIG010000007">
    <property type="protein sequence ID" value="MBB5033776.1"/>
    <property type="molecule type" value="Genomic_DNA"/>
</dbReference>
<dbReference type="AlphaFoldDB" id="A0A7W7YCR0"/>
<sequence length="141" mass="15684">MNRTATTSTLLNGAPARFQPSQPNIVFDMRDSFPPIGLPRMAVAQKFKGTNTTQTDAPEEFQPIITPRRVRSRLHPEKRAAVRSVFLTVLVISLTTAFIIMQKRSAGAGRRQAKQESTPAALHQLEELWNKSLSAKNSRAD</sequence>
<keyword evidence="1" id="KW-0472">Membrane</keyword>
<comment type="caution">
    <text evidence="2">The sequence shown here is derived from an EMBL/GenBank/DDBJ whole genome shotgun (WGS) entry which is preliminary data.</text>
</comment>
<feature type="transmembrane region" description="Helical" evidence="1">
    <location>
        <begin position="80"/>
        <end position="101"/>
    </location>
</feature>
<organism evidence="2 3">
    <name type="scientific">Prosthecobacter vanneervenii</name>
    <dbReference type="NCBI Taxonomy" id="48466"/>
    <lineage>
        <taxon>Bacteria</taxon>
        <taxon>Pseudomonadati</taxon>
        <taxon>Verrucomicrobiota</taxon>
        <taxon>Verrucomicrobiia</taxon>
        <taxon>Verrucomicrobiales</taxon>
        <taxon>Verrucomicrobiaceae</taxon>
        <taxon>Prosthecobacter</taxon>
    </lineage>
</organism>
<keyword evidence="3" id="KW-1185">Reference proteome</keyword>
<evidence type="ECO:0000313" key="3">
    <source>
        <dbReference type="Proteomes" id="UP000590740"/>
    </source>
</evidence>
<evidence type="ECO:0000313" key="2">
    <source>
        <dbReference type="EMBL" id="MBB5033776.1"/>
    </source>
</evidence>
<accession>A0A7W7YCR0</accession>
<reference evidence="2 3" key="1">
    <citation type="submission" date="2020-08" db="EMBL/GenBank/DDBJ databases">
        <title>Genomic Encyclopedia of Type Strains, Phase IV (KMG-IV): sequencing the most valuable type-strain genomes for metagenomic binning, comparative biology and taxonomic classification.</title>
        <authorList>
            <person name="Goeker M."/>
        </authorList>
    </citation>
    <scope>NUCLEOTIDE SEQUENCE [LARGE SCALE GENOMIC DNA]</scope>
    <source>
        <strain evidence="2 3">DSM 12252</strain>
    </source>
</reference>
<gene>
    <name evidence="2" type="ORF">HNQ65_003366</name>
</gene>